<name>A0A0D0BS28_9AGAR</name>
<evidence type="ECO:0000313" key="1">
    <source>
        <dbReference type="EMBL" id="KIK58081.1"/>
    </source>
</evidence>
<protein>
    <recommendedName>
        <fullName evidence="3">F-box domain-containing protein</fullName>
    </recommendedName>
</protein>
<accession>A0A0D0BS28</accession>
<gene>
    <name evidence="1" type="ORF">GYMLUDRAFT_75135</name>
</gene>
<organism evidence="1 2">
    <name type="scientific">Collybiopsis luxurians FD-317 M1</name>
    <dbReference type="NCBI Taxonomy" id="944289"/>
    <lineage>
        <taxon>Eukaryota</taxon>
        <taxon>Fungi</taxon>
        <taxon>Dikarya</taxon>
        <taxon>Basidiomycota</taxon>
        <taxon>Agaricomycotina</taxon>
        <taxon>Agaricomycetes</taxon>
        <taxon>Agaricomycetidae</taxon>
        <taxon>Agaricales</taxon>
        <taxon>Marasmiineae</taxon>
        <taxon>Omphalotaceae</taxon>
        <taxon>Collybiopsis</taxon>
        <taxon>Collybiopsis luxurians</taxon>
    </lineage>
</organism>
<dbReference type="OrthoDB" id="434783at2759"/>
<keyword evidence="2" id="KW-1185">Reference proteome</keyword>
<proteinExistence type="predicted"/>
<dbReference type="EMBL" id="KN834787">
    <property type="protein sequence ID" value="KIK58081.1"/>
    <property type="molecule type" value="Genomic_DNA"/>
</dbReference>
<dbReference type="HOGENOM" id="CLU_011151_1_0_1"/>
<evidence type="ECO:0000313" key="2">
    <source>
        <dbReference type="Proteomes" id="UP000053593"/>
    </source>
</evidence>
<dbReference type="AlphaFoldDB" id="A0A0D0BS28"/>
<sequence length="614" mass="70438">MSVQASPTRHPRAENIPGELWERIAYYANAGDDAFLGPPVNVASLCLVCRSIYRDICFANNTGLYARLFCFKFDYQAPLRRLGRHLLTTQNLAQEFKKRIIALKRVRRRECNDQDLWTCYLMMLENDGKNERQLIEWAHLYGFLKRETCFRFEANLSSPSNWFRDTEGTSLLLWLWWMTFSRDDLLMENPHVRDSLVCHLLHNLVVASFRYPNVYGPESHFQVPLSADAAQSAWSSSPPTPVVHVSHYSTDFRLATPLLSLASLLVWTIRLEIIRGMSAFDQNTISTYPVDRETAIAHRIQGPTQMDVLKFHEMHIQVPDHCSADTFASFEDEIMSSECKTVPERCLPLSGSWRYDNDWYRTIACSDPLSITIHGNHPVYHLGAATGSWEGFVVQTSLDAHMQLVGEPNRTPSESTALFRHPLYFTLKEHYCLHPETPVPPGKHCLGDDDVLNAWLPQGLEILEHENNIEVFDPSTQKTARYHTFFPESLETTHYSQSKVPSRKSRAATAPSENRFSYRSKDLVNDILVTGKTSEEDGAAWGHYLFVGRVRLWDGFIVLLRTPRDPTRSDLGRWLFKGYIHNENLVGHWRDTSTPPKLVGYQGGFIARNVESRN</sequence>
<evidence type="ECO:0008006" key="3">
    <source>
        <dbReference type="Google" id="ProtNLM"/>
    </source>
</evidence>
<dbReference type="Proteomes" id="UP000053593">
    <property type="component" value="Unassembled WGS sequence"/>
</dbReference>
<reference evidence="1 2" key="1">
    <citation type="submission" date="2014-04" db="EMBL/GenBank/DDBJ databases">
        <title>Evolutionary Origins and Diversification of the Mycorrhizal Mutualists.</title>
        <authorList>
            <consortium name="DOE Joint Genome Institute"/>
            <consortium name="Mycorrhizal Genomics Consortium"/>
            <person name="Kohler A."/>
            <person name="Kuo A."/>
            <person name="Nagy L.G."/>
            <person name="Floudas D."/>
            <person name="Copeland A."/>
            <person name="Barry K.W."/>
            <person name="Cichocki N."/>
            <person name="Veneault-Fourrey C."/>
            <person name="LaButti K."/>
            <person name="Lindquist E.A."/>
            <person name="Lipzen A."/>
            <person name="Lundell T."/>
            <person name="Morin E."/>
            <person name="Murat C."/>
            <person name="Riley R."/>
            <person name="Ohm R."/>
            <person name="Sun H."/>
            <person name="Tunlid A."/>
            <person name="Henrissat B."/>
            <person name="Grigoriev I.V."/>
            <person name="Hibbett D.S."/>
            <person name="Martin F."/>
        </authorList>
    </citation>
    <scope>NUCLEOTIDE SEQUENCE [LARGE SCALE GENOMIC DNA]</scope>
    <source>
        <strain evidence="1 2">FD-317 M1</strain>
    </source>
</reference>